<reference evidence="2" key="1">
    <citation type="submission" date="2020-10" db="EMBL/GenBank/DDBJ databases">
        <authorList>
            <person name="Castelo-Branco R."/>
            <person name="Eusebio N."/>
            <person name="Adriana R."/>
            <person name="Vieira A."/>
            <person name="Brugerolle De Fraissinette N."/>
            <person name="Rezende De Castro R."/>
            <person name="Schneider M.P."/>
            <person name="Vasconcelos V."/>
            <person name="Leao P.N."/>
        </authorList>
    </citation>
    <scope>NUCLEOTIDE SEQUENCE</scope>
    <source>
        <strain evidence="2">LEGE 06105</strain>
    </source>
</reference>
<comment type="caution">
    <text evidence="2">The sequence shown here is derived from an EMBL/GenBank/DDBJ whole genome shotgun (WGS) entry which is preliminary data.</text>
</comment>
<dbReference type="Proteomes" id="UP000620559">
    <property type="component" value="Unassembled WGS sequence"/>
</dbReference>
<dbReference type="RefSeq" id="WP_193925929.1">
    <property type="nucleotide sequence ID" value="NZ_JADEWL010000235.1"/>
</dbReference>
<feature type="coiled-coil region" evidence="1">
    <location>
        <begin position="1"/>
        <end position="35"/>
    </location>
</feature>
<dbReference type="AlphaFoldDB" id="A0A8J7FIM0"/>
<sequence>MEQITNQVLNLTNKLDDLYQVIEQLDRKVTQALAESNLAKACQGEDPEEKFSDVKQYQLKGSIRFNPELEHKDVLVDDVYLDGNFETGDKQLTPDIQIQRLTAQLTAAYNRIAALEEQLLLKRIR</sequence>
<evidence type="ECO:0000313" key="3">
    <source>
        <dbReference type="Proteomes" id="UP000620559"/>
    </source>
</evidence>
<keyword evidence="1" id="KW-0175">Coiled coil</keyword>
<evidence type="ECO:0000313" key="2">
    <source>
        <dbReference type="EMBL" id="MBE9216998.1"/>
    </source>
</evidence>
<name>A0A8J7FIM0_9CYAN</name>
<protein>
    <submittedName>
        <fullName evidence="2">Uncharacterized protein</fullName>
    </submittedName>
</protein>
<accession>A0A8J7FIM0</accession>
<dbReference type="EMBL" id="JADEWL010000235">
    <property type="protein sequence ID" value="MBE9216998.1"/>
    <property type="molecule type" value="Genomic_DNA"/>
</dbReference>
<keyword evidence="3" id="KW-1185">Reference proteome</keyword>
<organism evidence="2 3">
    <name type="scientific">Plectonema cf. radiosum LEGE 06105</name>
    <dbReference type="NCBI Taxonomy" id="945769"/>
    <lineage>
        <taxon>Bacteria</taxon>
        <taxon>Bacillati</taxon>
        <taxon>Cyanobacteriota</taxon>
        <taxon>Cyanophyceae</taxon>
        <taxon>Oscillatoriophycideae</taxon>
        <taxon>Oscillatoriales</taxon>
        <taxon>Microcoleaceae</taxon>
        <taxon>Plectonema</taxon>
    </lineage>
</organism>
<evidence type="ECO:0000256" key="1">
    <source>
        <dbReference type="SAM" id="Coils"/>
    </source>
</evidence>
<proteinExistence type="predicted"/>
<gene>
    <name evidence="2" type="ORF">IQ247_30835</name>
</gene>